<feature type="region of interest" description="Disordered" evidence="1">
    <location>
        <begin position="423"/>
        <end position="447"/>
    </location>
</feature>
<dbReference type="GO" id="GO:0006357">
    <property type="term" value="P:regulation of transcription by RNA polymerase II"/>
    <property type="evidence" value="ECO:0007669"/>
    <property type="project" value="TreeGrafter"/>
</dbReference>
<dbReference type="GO" id="GO:0000124">
    <property type="term" value="C:SAGA complex"/>
    <property type="evidence" value="ECO:0007669"/>
    <property type="project" value="InterPro"/>
</dbReference>
<keyword evidence="4" id="KW-1185">Reference proteome</keyword>
<dbReference type="PANTHER" id="PTHR47805">
    <property type="entry name" value="SAGA-ASSOCIATED FACTOR 73"/>
    <property type="match status" value="1"/>
</dbReference>
<dbReference type="GO" id="GO:1904802">
    <property type="term" value="P:RITS complex assembly"/>
    <property type="evidence" value="ECO:0007669"/>
    <property type="project" value="TreeGrafter"/>
</dbReference>
<comment type="caution">
    <text evidence="3">The sequence shown here is derived from an EMBL/GenBank/DDBJ whole genome shotgun (WGS) entry which is preliminary data.</text>
</comment>
<dbReference type="OrthoDB" id="21678at2759"/>
<proteinExistence type="predicted"/>
<dbReference type="Pfam" id="PF08313">
    <property type="entry name" value="SCA7"/>
    <property type="match status" value="1"/>
</dbReference>
<feature type="compositionally biased region" description="Basic and acidic residues" evidence="1">
    <location>
        <begin position="139"/>
        <end position="164"/>
    </location>
</feature>
<protein>
    <submittedName>
        <fullName evidence="3">SCA7-domain-containing protein</fullName>
    </submittedName>
</protein>
<reference evidence="3" key="1">
    <citation type="journal article" date="2020" name="Stud. Mycol.">
        <title>101 Dothideomycetes genomes: a test case for predicting lifestyles and emergence of pathogens.</title>
        <authorList>
            <person name="Haridas S."/>
            <person name="Albert R."/>
            <person name="Binder M."/>
            <person name="Bloem J."/>
            <person name="Labutti K."/>
            <person name="Salamov A."/>
            <person name="Andreopoulos B."/>
            <person name="Baker S."/>
            <person name="Barry K."/>
            <person name="Bills G."/>
            <person name="Bluhm B."/>
            <person name="Cannon C."/>
            <person name="Castanera R."/>
            <person name="Culley D."/>
            <person name="Daum C."/>
            <person name="Ezra D."/>
            <person name="Gonzalez J."/>
            <person name="Henrissat B."/>
            <person name="Kuo A."/>
            <person name="Liang C."/>
            <person name="Lipzen A."/>
            <person name="Lutzoni F."/>
            <person name="Magnuson J."/>
            <person name="Mondo S."/>
            <person name="Nolan M."/>
            <person name="Ohm R."/>
            <person name="Pangilinan J."/>
            <person name="Park H.-J."/>
            <person name="Ramirez L."/>
            <person name="Alfaro M."/>
            <person name="Sun H."/>
            <person name="Tritt A."/>
            <person name="Yoshinaga Y."/>
            <person name="Zwiers L.-H."/>
            <person name="Turgeon B."/>
            <person name="Goodwin S."/>
            <person name="Spatafora J."/>
            <person name="Crous P."/>
            <person name="Grigoriev I."/>
        </authorList>
    </citation>
    <scope>NUCLEOTIDE SEQUENCE</scope>
    <source>
        <strain evidence="3">CBS 130266</strain>
    </source>
</reference>
<dbReference type="InterPro" id="IPR013243">
    <property type="entry name" value="SCA7_dom"/>
</dbReference>
<dbReference type="PROSITE" id="PS51505">
    <property type="entry name" value="SCA7"/>
    <property type="match status" value="1"/>
</dbReference>
<dbReference type="AlphaFoldDB" id="A0A9P4NUU7"/>
<evidence type="ECO:0000259" key="2">
    <source>
        <dbReference type="PROSITE" id="PS51505"/>
    </source>
</evidence>
<evidence type="ECO:0000313" key="3">
    <source>
        <dbReference type="EMBL" id="KAF2431748.1"/>
    </source>
</evidence>
<feature type="compositionally biased region" description="Polar residues" evidence="1">
    <location>
        <begin position="11"/>
        <end position="22"/>
    </location>
</feature>
<dbReference type="Proteomes" id="UP000800235">
    <property type="component" value="Unassembled WGS sequence"/>
</dbReference>
<dbReference type="EMBL" id="MU007030">
    <property type="protein sequence ID" value="KAF2431748.1"/>
    <property type="molecule type" value="Genomic_DNA"/>
</dbReference>
<accession>A0A9P4NUU7</accession>
<dbReference type="GO" id="GO:0031048">
    <property type="term" value="P:regulatory ncRNA-mediated heterochromatin formation"/>
    <property type="evidence" value="ECO:0007669"/>
    <property type="project" value="TreeGrafter"/>
</dbReference>
<name>A0A9P4NUU7_9PEZI</name>
<evidence type="ECO:0000256" key="1">
    <source>
        <dbReference type="SAM" id="MobiDB-lite"/>
    </source>
</evidence>
<dbReference type="PANTHER" id="PTHR47805:SF1">
    <property type="entry name" value="SAGA-ASSOCIATED FACTOR 73"/>
    <property type="match status" value="1"/>
</dbReference>
<organism evidence="3 4">
    <name type="scientific">Tothia fuscella</name>
    <dbReference type="NCBI Taxonomy" id="1048955"/>
    <lineage>
        <taxon>Eukaryota</taxon>
        <taxon>Fungi</taxon>
        <taxon>Dikarya</taxon>
        <taxon>Ascomycota</taxon>
        <taxon>Pezizomycotina</taxon>
        <taxon>Dothideomycetes</taxon>
        <taxon>Pleosporomycetidae</taxon>
        <taxon>Venturiales</taxon>
        <taxon>Cylindrosympodiaceae</taxon>
        <taxon>Tothia</taxon>
    </lineage>
</organism>
<feature type="region of interest" description="Disordered" evidence="1">
    <location>
        <begin position="1"/>
        <end position="114"/>
    </location>
</feature>
<dbReference type="Gene3D" id="6.10.140.670">
    <property type="match status" value="1"/>
</dbReference>
<feature type="domain" description="SCA7" evidence="2">
    <location>
        <begin position="231"/>
        <end position="297"/>
    </location>
</feature>
<evidence type="ECO:0000313" key="4">
    <source>
        <dbReference type="Proteomes" id="UP000800235"/>
    </source>
</evidence>
<feature type="region of interest" description="Disordered" evidence="1">
    <location>
        <begin position="139"/>
        <end position="231"/>
    </location>
</feature>
<gene>
    <name evidence="3" type="ORF">EJ08DRAFT_687254</name>
</gene>
<sequence>MAGANGARKAPSSTTNAPSRPTTKLGLVDPALYEKIFTEKDRKTVKLKSRKPPAKQSNPGTWSEENKVEGGGGVSKDKDKEKPTAIPTSPLVNPVDEKIAAGMPSGTPFGEPPDMVTCRHCKKPLLRIAAPPHIRECLKKKQEKLQKKKEAKEAKDAALRKERNGGVSPAPSLTANDADGTDNRARKTAIAGDGTGVSSKKSGKKRKADDEGKGGSSAKKKKKEDLGKLKAAKAKGPVDVERQCGVQLNNGAQCARSLTCKSHSMGAKRAVPGRSMPYDILLQQYQKKNQAKQQRAAMDANAPLADDFEPPGTIDSDEERDAVMAAITRSFHVNPYTGSRLAGSPLISAPIISAPAKYKYHRMKDMLRNALSGTNGHDLFATRASQSASAGFFGGGVGAVEEPFEIGGGGFGMGGNVGMGMGSRRASMQPGRGMHPGSRKPSLSGQI</sequence>
<dbReference type="InterPro" id="IPR037804">
    <property type="entry name" value="SGF73"/>
</dbReference>